<dbReference type="PANTHER" id="PTHR34580:SF3">
    <property type="entry name" value="PROTEIN PAFB"/>
    <property type="match status" value="1"/>
</dbReference>
<evidence type="ECO:0000313" key="4">
    <source>
        <dbReference type="Proteomes" id="UP000284333"/>
    </source>
</evidence>
<accession>A0A438AX90</accession>
<dbReference type="EMBL" id="RKLN01000003">
    <property type="protein sequence ID" value="RVW03297.1"/>
    <property type="molecule type" value="Genomic_DNA"/>
</dbReference>
<proteinExistence type="predicted"/>
<dbReference type="OrthoDB" id="3268930at2"/>
<dbReference type="PANTHER" id="PTHR34580">
    <property type="match status" value="1"/>
</dbReference>
<evidence type="ECO:0000259" key="1">
    <source>
        <dbReference type="Pfam" id="PF13280"/>
    </source>
</evidence>
<dbReference type="Pfam" id="PF13280">
    <property type="entry name" value="WYL"/>
    <property type="match status" value="1"/>
</dbReference>
<evidence type="ECO:0000313" key="3">
    <source>
        <dbReference type="EMBL" id="RVW03297.1"/>
    </source>
</evidence>
<feature type="domain" description="WCX" evidence="2">
    <location>
        <begin position="250"/>
        <end position="321"/>
    </location>
</feature>
<dbReference type="InterPro" id="IPR057727">
    <property type="entry name" value="WCX_dom"/>
</dbReference>
<protein>
    <submittedName>
        <fullName evidence="3">WYL domain-containing protein</fullName>
    </submittedName>
</protein>
<dbReference type="Proteomes" id="UP000284333">
    <property type="component" value="Unassembled WGS sequence"/>
</dbReference>
<dbReference type="InterPro" id="IPR051534">
    <property type="entry name" value="CBASS_pafABC_assoc_protein"/>
</dbReference>
<evidence type="ECO:0000259" key="2">
    <source>
        <dbReference type="Pfam" id="PF25583"/>
    </source>
</evidence>
<comment type="caution">
    <text evidence="3">The sequence shown here is derived from an EMBL/GenBank/DDBJ whole genome shotgun (WGS) entry which is preliminary data.</text>
</comment>
<dbReference type="InterPro" id="IPR026881">
    <property type="entry name" value="WYL_dom"/>
</dbReference>
<dbReference type="Pfam" id="PF25583">
    <property type="entry name" value="WCX"/>
    <property type="match status" value="1"/>
</dbReference>
<dbReference type="PROSITE" id="PS52050">
    <property type="entry name" value="WYL"/>
    <property type="match status" value="1"/>
</dbReference>
<dbReference type="RefSeq" id="WP_127946890.1">
    <property type="nucleotide sequence ID" value="NZ_RKLN01000003.1"/>
</dbReference>
<dbReference type="AlphaFoldDB" id="A0A438AX90"/>
<gene>
    <name evidence="3" type="ORF">EF834_09065</name>
</gene>
<reference evidence="3 4" key="1">
    <citation type="submission" date="2018-11" db="EMBL/GenBank/DDBJ databases">
        <title>Rhodococcus spongicola sp. nov. and Rhodococcus xishaensis sp. nov. from marine sponges.</title>
        <authorList>
            <person name="Li L."/>
            <person name="Lin H.W."/>
        </authorList>
    </citation>
    <scope>NUCLEOTIDE SEQUENCE [LARGE SCALE GENOMIC DNA]</scope>
    <source>
        <strain evidence="3 4">LHW50502</strain>
    </source>
</reference>
<organism evidence="3 4">
    <name type="scientific">Rhodococcus spongiicola</name>
    <dbReference type="NCBI Taxonomy" id="2487352"/>
    <lineage>
        <taxon>Bacteria</taxon>
        <taxon>Bacillati</taxon>
        <taxon>Actinomycetota</taxon>
        <taxon>Actinomycetes</taxon>
        <taxon>Mycobacteriales</taxon>
        <taxon>Nocardiaceae</taxon>
        <taxon>Rhodococcus</taxon>
    </lineage>
</organism>
<keyword evidence="4" id="KW-1185">Reference proteome</keyword>
<sequence length="335" mass="36352">MPKPKVERLMNLVICLLSTRQFLTAEKIRKSVDGYDDSASHEAFSRMFERDKNELRDLGIPLETGPAPGYAGTEGYRINRTAYELPDVDLDTAEAAAVAVAVRLWGSPEMMSASQSALLKLRAAGAQVDSDVDAVPVSALPARTRGSETSMRKLLEAIDAGRAVTFLHRTVPTAEFVTRTVQPWGVVTLRGRWYLVGHDVDRDATRTFRLSRIAEPVEAIGPENVVRKPPGIDLRAIVDEVTAGGSVTGTAVVWVAEGRALELRRLGSEGEVRTLGDRPGAILEIPVRSWEWTARLIAGHGGDAVVLEPESLRARVQDKLRFAAGISGDLAEVAP</sequence>
<name>A0A438AX90_9NOCA</name>
<feature type="domain" description="WYL" evidence="1">
    <location>
        <begin position="152"/>
        <end position="215"/>
    </location>
</feature>